<proteinExistence type="predicted"/>
<keyword evidence="2" id="KW-1185">Reference proteome</keyword>
<protein>
    <submittedName>
        <fullName evidence="1">Uncharacterized protein</fullName>
    </submittedName>
</protein>
<comment type="caution">
    <text evidence="1">The sequence shown here is derived from an EMBL/GenBank/DDBJ whole genome shotgun (WGS) entry which is preliminary data.</text>
</comment>
<dbReference type="Proteomes" id="UP001060085">
    <property type="component" value="Linkage Group LG05"/>
</dbReference>
<sequence>MRVYINNLAHRDTRTIRYQPTEEVDDMATGVLEGPPFSPTKYASFAKKVQTIIPGHHVVIPRSLYRSLVLVELRGALIDFLVAGHVEDVLLPFYIRVDEDIQTSDMEEKESQPSGLDTSTVPPSRIRGTSFAPPSPGVVGSSMPHMPISDVSSSDSYEHDDERTDDITPAQQLGFGHRVGKKTSRFTPSYWR</sequence>
<dbReference type="EMBL" id="CM044705">
    <property type="protein sequence ID" value="KAI5662476.1"/>
    <property type="molecule type" value="Genomic_DNA"/>
</dbReference>
<gene>
    <name evidence="1" type="ORF">M9H77_21799</name>
</gene>
<name>A0ACC0ASM3_CATRO</name>
<evidence type="ECO:0000313" key="1">
    <source>
        <dbReference type="EMBL" id="KAI5662476.1"/>
    </source>
</evidence>
<organism evidence="1 2">
    <name type="scientific">Catharanthus roseus</name>
    <name type="common">Madagascar periwinkle</name>
    <name type="synonym">Vinca rosea</name>
    <dbReference type="NCBI Taxonomy" id="4058"/>
    <lineage>
        <taxon>Eukaryota</taxon>
        <taxon>Viridiplantae</taxon>
        <taxon>Streptophyta</taxon>
        <taxon>Embryophyta</taxon>
        <taxon>Tracheophyta</taxon>
        <taxon>Spermatophyta</taxon>
        <taxon>Magnoliopsida</taxon>
        <taxon>eudicotyledons</taxon>
        <taxon>Gunneridae</taxon>
        <taxon>Pentapetalae</taxon>
        <taxon>asterids</taxon>
        <taxon>lamiids</taxon>
        <taxon>Gentianales</taxon>
        <taxon>Apocynaceae</taxon>
        <taxon>Rauvolfioideae</taxon>
        <taxon>Vinceae</taxon>
        <taxon>Catharanthinae</taxon>
        <taxon>Catharanthus</taxon>
    </lineage>
</organism>
<reference evidence="2" key="1">
    <citation type="journal article" date="2023" name="Nat. Plants">
        <title>Single-cell RNA sequencing provides a high-resolution roadmap for understanding the multicellular compartmentation of specialized metabolism.</title>
        <authorList>
            <person name="Sun S."/>
            <person name="Shen X."/>
            <person name="Li Y."/>
            <person name="Li Y."/>
            <person name="Wang S."/>
            <person name="Li R."/>
            <person name="Zhang H."/>
            <person name="Shen G."/>
            <person name="Guo B."/>
            <person name="Wei J."/>
            <person name="Xu J."/>
            <person name="St-Pierre B."/>
            <person name="Chen S."/>
            <person name="Sun C."/>
        </authorList>
    </citation>
    <scope>NUCLEOTIDE SEQUENCE [LARGE SCALE GENOMIC DNA]</scope>
</reference>
<accession>A0ACC0ASM3</accession>
<evidence type="ECO:0000313" key="2">
    <source>
        <dbReference type="Proteomes" id="UP001060085"/>
    </source>
</evidence>